<keyword evidence="4 6" id="KW-0472">Membrane</keyword>
<feature type="region of interest" description="Disordered" evidence="5">
    <location>
        <begin position="272"/>
        <end position="300"/>
    </location>
</feature>
<dbReference type="GO" id="GO:0016020">
    <property type="term" value="C:membrane"/>
    <property type="evidence" value="ECO:0007669"/>
    <property type="project" value="UniProtKB-SubCell"/>
</dbReference>
<evidence type="ECO:0000256" key="7">
    <source>
        <dbReference type="SAM" id="SignalP"/>
    </source>
</evidence>
<feature type="region of interest" description="Disordered" evidence="5">
    <location>
        <begin position="156"/>
        <end position="192"/>
    </location>
</feature>
<dbReference type="OrthoDB" id="3945612at2759"/>
<accession>A0A9Q9AIX0</accession>
<evidence type="ECO:0000256" key="3">
    <source>
        <dbReference type="ARBA" id="ARBA00022989"/>
    </source>
</evidence>
<dbReference type="Proteomes" id="UP001056384">
    <property type="component" value="Chromosome 2"/>
</dbReference>
<feature type="compositionally biased region" description="Low complexity" evidence="5">
    <location>
        <begin position="156"/>
        <end position="184"/>
    </location>
</feature>
<evidence type="ECO:0000256" key="4">
    <source>
        <dbReference type="ARBA" id="ARBA00023136"/>
    </source>
</evidence>
<evidence type="ECO:0000256" key="5">
    <source>
        <dbReference type="SAM" id="MobiDB-lite"/>
    </source>
</evidence>
<evidence type="ECO:0000256" key="2">
    <source>
        <dbReference type="ARBA" id="ARBA00022692"/>
    </source>
</evidence>
<sequence length="300" mass="30869">MSNILLVANLVAFARAGYTEWYFSGNNSCPGLGIACITPSSMCAYDSVADKAYCCSGESYDICRAFAATCGGSDGGPSSSQQQCTSGSSSWCCLQDSERCTQRTGQVNVCVATQDNPIAEVSDMLLNETFSSLSSASPSASTFSVDVVSLAARATATSSSQSSTATEAATSTSADTASTTSTSTGESNDLGSSPTGAIAGGVVGGVAGLAVIGAIVWLLLRRRSKKQAYEPPTSPLAAETEKHDQFGAASPGYSTPAPQYHIAEMEGTREINEMPGHGLRSSREIKELPSGQAEVRELPA</sequence>
<comment type="subcellular location">
    <subcellularLocation>
        <location evidence="1">Membrane</location>
        <topology evidence="1">Single-pass membrane protein</topology>
    </subcellularLocation>
</comment>
<feature type="region of interest" description="Disordered" evidence="5">
    <location>
        <begin position="230"/>
        <end position="259"/>
    </location>
</feature>
<evidence type="ECO:0000313" key="8">
    <source>
        <dbReference type="EMBL" id="USW49880.1"/>
    </source>
</evidence>
<evidence type="ECO:0000256" key="6">
    <source>
        <dbReference type="SAM" id="Phobius"/>
    </source>
</evidence>
<dbReference type="GO" id="GO:0071944">
    <property type="term" value="C:cell periphery"/>
    <property type="evidence" value="ECO:0007669"/>
    <property type="project" value="UniProtKB-ARBA"/>
</dbReference>
<name>A0A9Q9AIX0_9PEZI</name>
<keyword evidence="9" id="KW-1185">Reference proteome</keyword>
<dbReference type="PANTHER" id="PTHR15549">
    <property type="entry name" value="PAIRED IMMUNOGLOBULIN-LIKE TYPE 2 RECEPTOR"/>
    <property type="match status" value="1"/>
</dbReference>
<keyword evidence="3 6" id="KW-1133">Transmembrane helix</keyword>
<evidence type="ECO:0000313" key="9">
    <source>
        <dbReference type="Proteomes" id="UP001056384"/>
    </source>
</evidence>
<feature type="signal peptide" evidence="7">
    <location>
        <begin position="1"/>
        <end position="16"/>
    </location>
</feature>
<evidence type="ECO:0008006" key="10">
    <source>
        <dbReference type="Google" id="ProtNLM"/>
    </source>
</evidence>
<feature type="chain" id="PRO_5040270555" description="Mid2 domain-containing protein" evidence="7">
    <location>
        <begin position="17"/>
        <end position="300"/>
    </location>
</feature>
<dbReference type="PANTHER" id="PTHR15549:SF6">
    <property type="entry name" value="MID2 DOMAIN-CONTAINING PROTEIN"/>
    <property type="match status" value="1"/>
</dbReference>
<keyword evidence="7" id="KW-0732">Signal</keyword>
<feature type="transmembrane region" description="Helical" evidence="6">
    <location>
        <begin position="197"/>
        <end position="220"/>
    </location>
</feature>
<dbReference type="AlphaFoldDB" id="A0A9Q9AIX0"/>
<protein>
    <recommendedName>
        <fullName evidence="10">Mid2 domain-containing protein</fullName>
    </recommendedName>
</protein>
<dbReference type="EMBL" id="CP099419">
    <property type="protein sequence ID" value="USW49880.1"/>
    <property type="molecule type" value="Genomic_DNA"/>
</dbReference>
<proteinExistence type="predicted"/>
<keyword evidence="2 6" id="KW-0812">Transmembrane</keyword>
<organism evidence="8 9">
    <name type="scientific">Septoria linicola</name>
    <dbReference type="NCBI Taxonomy" id="215465"/>
    <lineage>
        <taxon>Eukaryota</taxon>
        <taxon>Fungi</taxon>
        <taxon>Dikarya</taxon>
        <taxon>Ascomycota</taxon>
        <taxon>Pezizomycotina</taxon>
        <taxon>Dothideomycetes</taxon>
        <taxon>Dothideomycetidae</taxon>
        <taxon>Mycosphaerellales</taxon>
        <taxon>Mycosphaerellaceae</taxon>
        <taxon>Septoria</taxon>
    </lineage>
</organism>
<reference evidence="8" key="1">
    <citation type="submission" date="2022-06" db="EMBL/GenBank/DDBJ databases">
        <title>Complete genome sequences of two strains of the flax pathogen Septoria linicola.</title>
        <authorList>
            <person name="Lapalu N."/>
            <person name="Simon A."/>
            <person name="Demenou B."/>
            <person name="Paumier D."/>
            <person name="Guillot M.-P."/>
            <person name="Gout L."/>
            <person name="Valade R."/>
        </authorList>
    </citation>
    <scope>NUCLEOTIDE SEQUENCE</scope>
    <source>
        <strain evidence="8">SE15195</strain>
    </source>
</reference>
<gene>
    <name evidence="8" type="ORF">Slin15195_G031990</name>
</gene>
<dbReference type="InterPro" id="IPR051694">
    <property type="entry name" value="Immunoregulatory_rcpt-like"/>
</dbReference>
<evidence type="ECO:0000256" key="1">
    <source>
        <dbReference type="ARBA" id="ARBA00004167"/>
    </source>
</evidence>